<sequence length="60" mass="6639">MTKINFQTIKINNLRNSSGLFLGTNNQKGRVSKNILNEGFGTVNGKNSEVKKNSANIEKK</sequence>
<reference evidence="1 2" key="1">
    <citation type="submission" date="2023-03" db="EMBL/GenBank/DDBJ databases">
        <title>Bacillus Genome Sequencing.</title>
        <authorList>
            <person name="Dunlap C."/>
        </authorList>
    </citation>
    <scope>NUCLEOTIDE SEQUENCE [LARGE SCALE GENOMIC DNA]</scope>
    <source>
        <strain evidence="1 2">B-23453</strain>
    </source>
</reference>
<protein>
    <submittedName>
        <fullName evidence="1">Uncharacterized protein</fullName>
    </submittedName>
</protein>
<name>A0ABU6MHS3_9BACI</name>
<accession>A0ABU6MHS3</accession>
<gene>
    <name evidence="1" type="ORF">P4T90_12875</name>
</gene>
<evidence type="ECO:0000313" key="2">
    <source>
        <dbReference type="Proteomes" id="UP001341444"/>
    </source>
</evidence>
<comment type="caution">
    <text evidence="1">The sequence shown here is derived from an EMBL/GenBank/DDBJ whole genome shotgun (WGS) entry which is preliminary data.</text>
</comment>
<dbReference type="Proteomes" id="UP001341444">
    <property type="component" value="Unassembled WGS sequence"/>
</dbReference>
<dbReference type="RefSeq" id="WP_066265167.1">
    <property type="nucleotide sequence ID" value="NZ_JARMAB010000018.1"/>
</dbReference>
<proteinExistence type="predicted"/>
<dbReference type="EMBL" id="JARMAB010000018">
    <property type="protein sequence ID" value="MED1203947.1"/>
    <property type="molecule type" value="Genomic_DNA"/>
</dbReference>
<organism evidence="1 2">
    <name type="scientific">Heyndrickxia acidicola</name>
    <dbReference type="NCBI Taxonomy" id="209389"/>
    <lineage>
        <taxon>Bacteria</taxon>
        <taxon>Bacillati</taxon>
        <taxon>Bacillota</taxon>
        <taxon>Bacilli</taxon>
        <taxon>Bacillales</taxon>
        <taxon>Bacillaceae</taxon>
        <taxon>Heyndrickxia</taxon>
    </lineage>
</organism>
<keyword evidence="2" id="KW-1185">Reference proteome</keyword>
<evidence type="ECO:0000313" key="1">
    <source>
        <dbReference type="EMBL" id="MED1203947.1"/>
    </source>
</evidence>